<sequence>MATSQHTGSGTLRGGGVKRIYGNMASLKQYKNKIDYRLPLVAIICLASIASILFLYGLYQLKGHDTLVEYVKNTRDIVRFVTDPRNKRDTAEFVEPLAAPGDDDPEEDVQKAMEDSKAEEAAPMAKSEIEEVTTQIIPGIIIIENLTTTTTPTTTTITTTPTTTIFSTTVLIVEATTTTFGPEWLTLAELDDMHDRLTNTYSTIWKLFAVNIVAFLILLPATVIFHLDYFGINRYKTIFRVIMFLVLLFFFIQLIYLITPILTSTFRFPEMIDRLFAPETKPKHERGIEEIKETFACDFETHPELIARGFQDPCVPKIKDSLFPAYATVFLILLDILPFIFALFTYAWDAWVKDCTQVREARMRVELNNQRRPQTREEILRGAIDQQHWSSNNSADHFV</sequence>
<name>A0AC35FC83_9BILA</name>
<protein>
    <submittedName>
        <fullName evidence="2">Uncharacterized protein</fullName>
    </submittedName>
</protein>
<organism evidence="1 2">
    <name type="scientific">Panagrolaimus sp. PS1159</name>
    <dbReference type="NCBI Taxonomy" id="55785"/>
    <lineage>
        <taxon>Eukaryota</taxon>
        <taxon>Metazoa</taxon>
        <taxon>Ecdysozoa</taxon>
        <taxon>Nematoda</taxon>
        <taxon>Chromadorea</taxon>
        <taxon>Rhabditida</taxon>
        <taxon>Tylenchina</taxon>
        <taxon>Panagrolaimomorpha</taxon>
        <taxon>Panagrolaimoidea</taxon>
        <taxon>Panagrolaimidae</taxon>
        <taxon>Panagrolaimus</taxon>
    </lineage>
</organism>
<reference evidence="2" key="1">
    <citation type="submission" date="2022-11" db="UniProtKB">
        <authorList>
            <consortium name="WormBaseParasite"/>
        </authorList>
    </citation>
    <scope>IDENTIFICATION</scope>
</reference>
<evidence type="ECO:0000313" key="1">
    <source>
        <dbReference type="Proteomes" id="UP000887580"/>
    </source>
</evidence>
<dbReference type="Proteomes" id="UP000887580">
    <property type="component" value="Unplaced"/>
</dbReference>
<dbReference type="WBParaSite" id="PS1159_v2.g16040.t1">
    <property type="protein sequence ID" value="PS1159_v2.g16040.t1"/>
    <property type="gene ID" value="PS1159_v2.g16040"/>
</dbReference>
<evidence type="ECO:0000313" key="2">
    <source>
        <dbReference type="WBParaSite" id="PS1159_v2.g16040.t1"/>
    </source>
</evidence>
<accession>A0AC35FC83</accession>
<proteinExistence type="predicted"/>